<evidence type="ECO:0000256" key="2">
    <source>
        <dbReference type="ARBA" id="ARBA00022750"/>
    </source>
</evidence>
<dbReference type="InterPro" id="IPR001969">
    <property type="entry name" value="Aspartic_peptidase_AS"/>
</dbReference>
<feature type="signal peptide" evidence="5">
    <location>
        <begin position="1"/>
        <end position="18"/>
    </location>
</feature>
<keyword evidence="4" id="KW-0645">Protease</keyword>
<dbReference type="InterPro" id="IPR021109">
    <property type="entry name" value="Peptidase_aspartic_dom_sf"/>
</dbReference>
<keyword evidence="2 4" id="KW-0064">Aspartyl protease</keyword>
<reference evidence="7 8" key="1">
    <citation type="submission" date="2015-04" db="EMBL/GenBank/DDBJ databases">
        <title>Complete genome sequence of Schizopora paradoxa KUC8140, a cosmopolitan wood degrader in East Asia.</title>
        <authorList>
            <consortium name="DOE Joint Genome Institute"/>
            <person name="Min B."/>
            <person name="Park H."/>
            <person name="Jang Y."/>
            <person name="Kim J.-J."/>
            <person name="Kim K.H."/>
            <person name="Pangilinan J."/>
            <person name="Lipzen A."/>
            <person name="Riley R."/>
            <person name="Grigoriev I.V."/>
            <person name="Spatafora J.W."/>
            <person name="Choi I.-G."/>
        </authorList>
    </citation>
    <scope>NUCLEOTIDE SEQUENCE [LARGE SCALE GENOMIC DNA]</scope>
    <source>
        <strain evidence="7 8">KUC8140</strain>
    </source>
</reference>
<dbReference type="OrthoDB" id="660550at2759"/>
<evidence type="ECO:0000256" key="1">
    <source>
        <dbReference type="ARBA" id="ARBA00007447"/>
    </source>
</evidence>
<dbReference type="GO" id="GO:0006508">
    <property type="term" value="P:proteolysis"/>
    <property type="evidence" value="ECO:0007669"/>
    <property type="project" value="UniProtKB-KW"/>
</dbReference>
<dbReference type="InterPro" id="IPR001461">
    <property type="entry name" value="Aspartic_peptidase_A1"/>
</dbReference>
<evidence type="ECO:0000256" key="3">
    <source>
        <dbReference type="PIRSR" id="PIRSR601461-1"/>
    </source>
</evidence>
<dbReference type="STRING" id="27342.A0A0H2RIQ2"/>
<evidence type="ECO:0000256" key="4">
    <source>
        <dbReference type="RuleBase" id="RU000454"/>
    </source>
</evidence>
<dbReference type="InParanoid" id="A0A0H2RIQ2"/>
<dbReference type="GO" id="GO:0004190">
    <property type="term" value="F:aspartic-type endopeptidase activity"/>
    <property type="evidence" value="ECO:0007669"/>
    <property type="project" value="UniProtKB-KW"/>
</dbReference>
<dbReference type="Pfam" id="PF00026">
    <property type="entry name" value="Asp"/>
    <property type="match status" value="1"/>
</dbReference>
<dbReference type="PROSITE" id="PS51767">
    <property type="entry name" value="PEPTIDASE_A1"/>
    <property type="match status" value="1"/>
</dbReference>
<feature type="chain" id="PRO_5005201761" evidence="5">
    <location>
        <begin position="19"/>
        <end position="411"/>
    </location>
</feature>
<name>A0A0H2RIQ2_9AGAM</name>
<dbReference type="Proteomes" id="UP000053477">
    <property type="component" value="Unassembled WGS sequence"/>
</dbReference>
<evidence type="ECO:0000259" key="6">
    <source>
        <dbReference type="PROSITE" id="PS51767"/>
    </source>
</evidence>
<feature type="domain" description="Peptidase A1" evidence="6">
    <location>
        <begin position="84"/>
        <end position="401"/>
    </location>
</feature>
<organism evidence="7 8">
    <name type="scientific">Schizopora paradoxa</name>
    <dbReference type="NCBI Taxonomy" id="27342"/>
    <lineage>
        <taxon>Eukaryota</taxon>
        <taxon>Fungi</taxon>
        <taxon>Dikarya</taxon>
        <taxon>Basidiomycota</taxon>
        <taxon>Agaricomycotina</taxon>
        <taxon>Agaricomycetes</taxon>
        <taxon>Hymenochaetales</taxon>
        <taxon>Schizoporaceae</taxon>
        <taxon>Schizopora</taxon>
    </lineage>
</organism>
<protein>
    <submittedName>
        <fullName evidence="7">Aspartic peptidase A1</fullName>
    </submittedName>
</protein>
<evidence type="ECO:0000313" key="7">
    <source>
        <dbReference type="EMBL" id="KLO09318.1"/>
    </source>
</evidence>
<sequence length="411" mass="43700">MLSFTLLSTFNLCLVVAANPVVIRDNLIRIPFSKNVNVTQPVQILKQDRARASHHIFRGKGMSGNRLQKDALDNVAVENQALAYLANVYIGNPMTTYTVLVDTGSSNTWVGADEAFKTSSSSVKTSNKVSVVYGSGSFSGAEYTDTFTLGGGLSVKAQSFGAASKSQGFSGIDGVLGLGPTDLTLNSLNPDSDSTIPTITDNLFSQKIISSHEFAISFEPTNLANANTGELTFGGIDNSKFTGPITYAPLTTTSPSSEYWGIDGSIRYGGSTSILSKTAGIIDSGTTLIYLASDAFRKYQKATGGVIDEATGLLKVTTAQFDALESMFFNISGVEFELTPNAQIWPRGLNTFIGGTVNSTYLIVGDLGTPSGEGLDFINGLTFLERFYTVFDSANKRIGFATTPFTNADTN</sequence>
<dbReference type="PANTHER" id="PTHR47966">
    <property type="entry name" value="BETA-SITE APP-CLEAVING ENZYME, ISOFORM A-RELATED"/>
    <property type="match status" value="1"/>
</dbReference>
<dbReference type="PANTHER" id="PTHR47966:SF51">
    <property type="entry name" value="BETA-SITE APP-CLEAVING ENZYME, ISOFORM A-RELATED"/>
    <property type="match status" value="1"/>
</dbReference>
<comment type="similarity">
    <text evidence="1 4">Belongs to the peptidase A1 family.</text>
</comment>
<dbReference type="PRINTS" id="PR00792">
    <property type="entry name" value="PEPSIN"/>
</dbReference>
<gene>
    <name evidence="7" type="ORF">SCHPADRAFT_1000307</name>
</gene>
<keyword evidence="8" id="KW-1185">Reference proteome</keyword>
<keyword evidence="5" id="KW-0732">Signal</keyword>
<keyword evidence="4" id="KW-0378">Hydrolase</keyword>
<dbReference type="InterPro" id="IPR034164">
    <property type="entry name" value="Pepsin-like_dom"/>
</dbReference>
<feature type="active site" evidence="3">
    <location>
        <position position="102"/>
    </location>
</feature>
<proteinExistence type="inferred from homology"/>
<dbReference type="PROSITE" id="PS00141">
    <property type="entry name" value="ASP_PROTEASE"/>
    <property type="match status" value="2"/>
</dbReference>
<dbReference type="CDD" id="cd05471">
    <property type="entry name" value="pepsin_like"/>
    <property type="match status" value="1"/>
</dbReference>
<dbReference type="EMBL" id="KQ086059">
    <property type="protein sequence ID" value="KLO09318.1"/>
    <property type="molecule type" value="Genomic_DNA"/>
</dbReference>
<evidence type="ECO:0000256" key="5">
    <source>
        <dbReference type="SAM" id="SignalP"/>
    </source>
</evidence>
<dbReference type="SUPFAM" id="SSF50630">
    <property type="entry name" value="Acid proteases"/>
    <property type="match status" value="1"/>
</dbReference>
<dbReference type="Gene3D" id="2.40.70.10">
    <property type="entry name" value="Acid Proteases"/>
    <property type="match status" value="2"/>
</dbReference>
<feature type="active site" evidence="3">
    <location>
        <position position="283"/>
    </location>
</feature>
<evidence type="ECO:0000313" key="8">
    <source>
        <dbReference type="Proteomes" id="UP000053477"/>
    </source>
</evidence>
<accession>A0A0H2RIQ2</accession>
<dbReference type="InterPro" id="IPR033121">
    <property type="entry name" value="PEPTIDASE_A1"/>
</dbReference>
<dbReference type="AlphaFoldDB" id="A0A0H2RIQ2"/>